<name>A0A5P1EU03_ASPOF</name>
<dbReference type="Proteomes" id="UP000243459">
    <property type="component" value="Chromosome 5"/>
</dbReference>
<dbReference type="EMBL" id="CM007385">
    <property type="protein sequence ID" value="ONK69462.1"/>
    <property type="molecule type" value="Genomic_DNA"/>
</dbReference>
<dbReference type="AlphaFoldDB" id="A0A5P1EU03"/>
<reference evidence="2" key="1">
    <citation type="journal article" date="2017" name="Nat. Commun.">
        <title>The asparagus genome sheds light on the origin and evolution of a young Y chromosome.</title>
        <authorList>
            <person name="Harkess A."/>
            <person name="Zhou J."/>
            <person name="Xu C."/>
            <person name="Bowers J.E."/>
            <person name="Van der Hulst R."/>
            <person name="Ayyampalayam S."/>
            <person name="Mercati F."/>
            <person name="Riccardi P."/>
            <person name="McKain M.R."/>
            <person name="Kakrana A."/>
            <person name="Tang H."/>
            <person name="Ray J."/>
            <person name="Groenendijk J."/>
            <person name="Arikit S."/>
            <person name="Mathioni S.M."/>
            <person name="Nakano M."/>
            <person name="Shan H."/>
            <person name="Telgmann-Rauber A."/>
            <person name="Kanno A."/>
            <person name="Yue Z."/>
            <person name="Chen H."/>
            <person name="Li W."/>
            <person name="Chen Y."/>
            <person name="Xu X."/>
            <person name="Zhang Y."/>
            <person name="Luo S."/>
            <person name="Chen H."/>
            <person name="Gao J."/>
            <person name="Mao Z."/>
            <person name="Pires J.C."/>
            <person name="Luo M."/>
            <person name="Kudrna D."/>
            <person name="Wing R.A."/>
            <person name="Meyers B.C."/>
            <person name="Yi K."/>
            <person name="Kong H."/>
            <person name="Lavrijsen P."/>
            <person name="Sunseri F."/>
            <person name="Falavigna A."/>
            <person name="Ye Y."/>
            <person name="Leebens-Mack J.H."/>
            <person name="Chen G."/>
        </authorList>
    </citation>
    <scope>NUCLEOTIDE SEQUENCE [LARGE SCALE GENOMIC DNA]</scope>
    <source>
        <strain evidence="2">cv. DH0086</strain>
    </source>
</reference>
<evidence type="ECO:0000313" key="1">
    <source>
        <dbReference type="EMBL" id="ONK69462.1"/>
    </source>
</evidence>
<gene>
    <name evidence="1" type="ORF">A4U43_C05F23200</name>
</gene>
<keyword evidence="2" id="KW-1185">Reference proteome</keyword>
<organism evidence="1 2">
    <name type="scientific">Asparagus officinalis</name>
    <name type="common">Garden asparagus</name>
    <dbReference type="NCBI Taxonomy" id="4686"/>
    <lineage>
        <taxon>Eukaryota</taxon>
        <taxon>Viridiplantae</taxon>
        <taxon>Streptophyta</taxon>
        <taxon>Embryophyta</taxon>
        <taxon>Tracheophyta</taxon>
        <taxon>Spermatophyta</taxon>
        <taxon>Magnoliopsida</taxon>
        <taxon>Liliopsida</taxon>
        <taxon>Asparagales</taxon>
        <taxon>Asparagaceae</taxon>
        <taxon>Asparagoideae</taxon>
        <taxon>Asparagus</taxon>
    </lineage>
</organism>
<sequence length="127" mass="14216">MRSRARDPLLLLPPFLPKSQLQLRVESADFPHFSSSVKFPNSAHHESSIAADKNRSSFELERSLEILISPPPSSHLLPPTQVFQRPLPQLRLQVTTDELVVEVSKFVESTNSGPKVVLNLAFDLCAF</sequence>
<protein>
    <submittedName>
        <fullName evidence="1">Uncharacterized protein</fullName>
    </submittedName>
</protein>
<proteinExistence type="predicted"/>
<dbReference type="Gramene" id="ONK69462">
    <property type="protein sequence ID" value="ONK69462"/>
    <property type="gene ID" value="A4U43_C05F23200"/>
</dbReference>
<accession>A0A5P1EU03</accession>
<evidence type="ECO:0000313" key="2">
    <source>
        <dbReference type="Proteomes" id="UP000243459"/>
    </source>
</evidence>